<evidence type="ECO:0000259" key="3">
    <source>
        <dbReference type="Pfam" id="PF13622"/>
    </source>
</evidence>
<dbReference type="Pfam" id="PF13622">
    <property type="entry name" value="4HBT_3"/>
    <property type="match status" value="1"/>
</dbReference>
<organism evidence="5 6">
    <name type="scientific">Ilumatobacter coccineus (strain NBRC 103263 / KCTC 29153 / YM16-304)</name>
    <dbReference type="NCBI Taxonomy" id="1313172"/>
    <lineage>
        <taxon>Bacteria</taxon>
        <taxon>Bacillati</taxon>
        <taxon>Actinomycetota</taxon>
        <taxon>Acidimicrobiia</taxon>
        <taxon>Acidimicrobiales</taxon>
        <taxon>Ilumatobacteraceae</taxon>
        <taxon>Ilumatobacter</taxon>
    </lineage>
</organism>
<keyword evidence="2 5" id="KW-0378">Hydrolase</keyword>
<dbReference type="InterPro" id="IPR029069">
    <property type="entry name" value="HotDog_dom_sf"/>
</dbReference>
<dbReference type="InterPro" id="IPR049450">
    <property type="entry name" value="ACOT8-like_C"/>
</dbReference>
<reference evidence="5 6" key="1">
    <citation type="journal article" date="2013" name="Int. J. Syst. Evol. Microbiol.">
        <title>Ilumatobacter nonamiense sp. nov. and Ilumatobacter coccineum sp. nov., isolated from seashore sand.</title>
        <authorList>
            <person name="Matsumoto A."/>
            <person name="Kasai H."/>
            <person name="Matsuo Y."/>
            <person name="Shizuri Y."/>
            <person name="Ichikawa N."/>
            <person name="Fujita N."/>
            <person name="Omura S."/>
            <person name="Takahashi Y."/>
        </authorList>
    </citation>
    <scope>NUCLEOTIDE SEQUENCE [LARGE SCALE GENOMIC DNA]</scope>
    <source>
        <strain evidence="6">NBRC 103263 / KCTC 29153 / YM16-304</strain>
    </source>
</reference>
<gene>
    <name evidence="5" type="primary">tesB</name>
    <name evidence="5" type="ORF">YM304_41980</name>
</gene>
<evidence type="ECO:0000259" key="4">
    <source>
        <dbReference type="Pfam" id="PF20789"/>
    </source>
</evidence>
<evidence type="ECO:0000256" key="1">
    <source>
        <dbReference type="ARBA" id="ARBA00006538"/>
    </source>
</evidence>
<dbReference type="GO" id="GO:0047617">
    <property type="term" value="F:fatty acyl-CoA hydrolase activity"/>
    <property type="evidence" value="ECO:0007669"/>
    <property type="project" value="InterPro"/>
</dbReference>
<dbReference type="InterPro" id="IPR003703">
    <property type="entry name" value="Acyl_CoA_thio"/>
</dbReference>
<dbReference type="RefSeq" id="WP_015443759.1">
    <property type="nucleotide sequence ID" value="NC_020520.1"/>
</dbReference>
<dbReference type="OrthoDB" id="9781019at2"/>
<dbReference type="PANTHER" id="PTHR11066">
    <property type="entry name" value="ACYL-COA THIOESTERASE"/>
    <property type="match status" value="1"/>
</dbReference>
<name>A0A6C7EF07_ILUCY</name>
<dbReference type="Gene3D" id="2.40.160.210">
    <property type="entry name" value="Acyl-CoA thioesterase, double hotdog domain"/>
    <property type="match status" value="1"/>
</dbReference>
<proteinExistence type="inferred from homology"/>
<feature type="domain" description="Acyl-CoA thioesterase-like N-terminal HotDog" evidence="3">
    <location>
        <begin position="33"/>
        <end position="113"/>
    </location>
</feature>
<evidence type="ECO:0000256" key="2">
    <source>
        <dbReference type="ARBA" id="ARBA00022801"/>
    </source>
</evidence>
<sequence length="278" mass="30942">MTAPKIRDVDFRDLMHLEPHGPDTYVGIVACYPWGQRLFGGQVVAQALRAAIHTVDTERRAHSLHSYFIRPGSPDEPIRFEVERLRDGRSFCTRQVVARQSAGAILNLSVSFQVAEDEADVQANSIPDTLPGPTDPSLLDYSWGSLLERKSADASDTRLGYWIRLDTELGDDPDLHLCGLAFMSDAAPSRAGRSLHPDFTNDPSDRFKFIGASLDHSLWFHRPSRADEWHWFDLKSHGLSGGRGLVSGDAITEAGVHAASFTQEVLLRRRRDEKAPEA</sequence>
<dbReference type="CDD" id="cd03445">
    <property type="entry name" value="Thioesterase_II_repeat2"/>
    <property type="match status" value="1"/>
</dbReference>
<protein>
    <submittedName>
        <fullName evidence="5">Acyl-CoA thioesterase II</fullName>
        <ecNumber evidence="5">3.1.2.-</ecNumber>
    </submittedName>
</protein>
<dbReference type="EC" id="3.1.2.-" evidence="5"/>
<dbReference type="PANTHER" id="PTHR11066:SF34">
    <property type="entry name" value="ACYL-COENZYME A THIOESTERASE 8"/>
    <property type="match status" value="1"/>
</dbReference>
<comment type="similarity">
    <text evidence="1">Belongs to the C/M/P thioester hydrolase family.</text>
</comment>
<dbReference type="AlphaFoldDB" id="A0A6C7EF07"/>
<dbReference type="GO" id="GO:0006637">
    <property type="term" value="P:acyl-CoA metabolic process"/>
    <property type="evidence" value="ECO:0007669"/>
    <property type="project" value="InterPro"/>
</dbReference>
<evidence type="ECO:0000313" key="6">
    <source>
        <dbReference type="Proteomes" id="UP000011863"/>
    </source>
</evidence>
<accession>A0A6C7EF07</accession>
<evidence type="ECO:0000313" key="5">
    <source>
        <dbReference type="EMBL" id="BAN04512.1"/>
    </source>
</evidence>
<dbReference type="InterPro" id="IPR042171">
    <property type="entry name" value="Acyl-CoA_hotdog"/>
</dbReference>
<dbReference type="SUPFAM" id="SSF54637">
    <property type="entry name" value="Thioesterase/thiol ester dehydrase-isomerase"/>
    <property type="match status" value="2"/>
</dbReference>
<dbReference type="InterPro" id="IPR049449">
    <property type="entry name" value="TesB_ACOT8-like_N"/>
</dbReference>
<dbReference type="Pfam" id="PF20789">
    <property type="entry name" value="4HBT_3C"/>
    <property type="match status" value="1"/>
</dbReference>
<dbReference type="GO" id="GO:0009062">
    <property type="term" value="P:fatty acid catabolic process"/>
    <property type="evidence" value="ECO:0007669"/>
    <property type="project" value="TreeGrafter"/>
</dbReference>
<dbReference type="CDD" id="cd03444">
    <property type="entry name" value="Thioesterase_II_repeat1"/>
    <property type="match status" value="1"/>
</dbReference>
<dbReference type="EMBL" id="AP012057">
    <property type="protein sequence ID" value="BAN04512.1"/>
    <property type="molecule type" value="Genomic_DNA"/>
</dbReference>
<feature type="domain" description="Acyl-CoA thioesterase-like C-terminal" evidence="4">
    <location>
        <begin position="148"/>
        <end position="266"/>
    </location>
</feature>
<dbReference type="KEGG" id="aym:YM304_41980"/>
<dbReference type="Proteomes" id="UP000011863">
    <property type="component" value="Chromosome"/>
</dbReference>
<keyword evidence="6" id="KW-1185">Reference proteome</keyword>